<feature type="binding site" evidence="7">
    <location>
        <position position="372"/>
    </location>
    <ligand>
        <name>3-phosphoshikimate</name>
        <dbReference type="ChEBI" id="CHEBI:145989"/>
    </ligand>
</feature>
<dbReference type="Pfam" id="PF00275">
    <property type="entry name" value="EPSP_synthase"/>
    <property type="match status" value="1"/>
</dbReference>
<dbReference type="InterPro" id="IPR001986">
    <property type="entry name" value="Enolpyruvate_Tfrase_dom"/>
</dbReference>
<dbReference type="GO" id="GO:0009073">
    <property type="term" value="P:aromatic amino acid family biosynthetic process"/>
    <property type="evidence" value="ECO:0007669"/>
    <property type="project" value="UniProtKB-KW"/>
</dbReference>
<dbReference type="InterPro" id="IPR006264">
    <property type="entry name" value="EPSP_synthase"/>
</dbReference>
<proteinExistence type="inferred from homology"/>
<comment type="caution">
    <text evidence="7">Lacks conserved residue(s) required for the propagation of feature annotation.</text>
</comment>
<dbReference type="PROSITE" id="PS00885">
    <property type="entry name" value="EPSP_SYNTHASE_2"/>
    <property type="match status" value="1"/>
</dbReference>
<feature type="binding site" evidence="7">
    <location>
        <position position="201"/>
    </location>
    <ligand>
        <name>3-phosphoshikimate</name>
        <dbReference type="ChEBI" id="CHEBI:145989"/>
    </ligand>
</feature>
<feature type="binding site" evidence="7">
    <location>
        <position position="200"/>
    </location>
    <ligand>
        <name>3-phosphoshikimate</name>
        <dbReference type="ChEBI" id="CHEBI:145989"/>
    </ligand>
</feature>
<feature type="binding site" evidence="7">
    <location>
        <position position="202"/>
    </location>
    <ligand>
        <name>3-phosphoshikimate</name>
        <dbReference type="ChEBI" id="CHEBI:145989"/>
    </ligand>
</feature>
<dbReference type="InterPro" id="IPR036968">
    <property type="entry name" value="Enolpyruvate_Tfrase_sf"/>
</dbReference>
<evidence type="ECO:0000256" key="7">
    <source>
        <dbReference type="HAMAP-Rule" id="MF_00210"/>
    </source>
</evidence>
<comment type="catalytic activity">
    <reaction evidence="6">
        <text>3-phosphoshikimate + phosphoenolpyruvate = 5-O-(1-carboxyvinyl)-3-phosphoshikimate + phosphate</text>
        <dbReference type="Rhea" id="RHEA:21256"/>
        <dbReference type="ChEBI" id="CHEBI:43474"/>
        <dbReference type="ChEBI" id="CHEBI:57701"/>
        <dbReference type="ChEBI" id="CHEBI:58702"/>
        <dbReference type="ChEBI" id="CHEBI:145989"/>
        <dbReference type="EC" id="2.5.1.19"/>
    </reaction>
    <physiologicalReaction direction="left-to-right" evidence="6">
        <dbReference type="Rhea" id="RHEA:21257"/>
    </physiologicalReaction>
</comment>
<dbReference type="Gene3D" id="3.65.10.10">
    <property type="entry name" value="Enolpyruvate transferase domain"/>
    <property type="match status" value="2"/>
</dbReference>
<keyword evidence="4 7" id="KW-0808">Transferase</keyword>
<name>A0A4R7JAS7_9ACTN</name>
<evidence type="ECO:0000256" key="6">
    <source>
        <dbReference type="ARBA" id="ARBA00044633"/>
    </source>
</evidence>
<keyword evidence="5 7" id="KW-0057">Aromatic amino acid biosynthesis</keyword>
<feature type="binding site" evidence="7">
    <location>
        <position position="202"/>
    </location>
    <ligand>
        <name>phosphoenolpyruvate</name>
        <dbReference type="ChEBI" id="CHEBI:58702"/>
    </ligand>
</feature>
<comment type="pathway">
    <text evidence="1 7">Metabolic intermediate biosynthesis; chorismate biosynthesis; chorismate from D-erythrose 4-phosphate and phosphoenolpyruvate: step 6/7.</text>
</comment>
<feature type="binding site" evidence="7">
    <location>
        <position position="63"/>
    </location>
    <ligand>
        <name>3-phosphoshikimate</name>
        <dbReference type="ChEBI" id="CHEBI:145989"/>
    </ligand>
</feature>
<organism evidence="10 11">
    <name type="scientific">Naumannella halotolerans</name>
    <dbReference type="NCBI Taxonomy" id="993414"/>
    <lineage>
        <taxon>Bacteria</taxon>
        <taxon>Bacillati</taxon>
        <taxon>Actinomycetota</taxon>
        <taxon>Actinomycetes</taxon>
        <taxon>Propionibacteriales</taxon>
        <taxon>Propionibacteriaceae</taxon>
        <taxon>Naumannella</taxon>
    </lineage>
</organism>
<dbReference type="PROSITE" id="PS00104">
    <property type="entry name" value="EPSP_SYNTHASE_1"/>
    <property type="match status" value="1"/>
</dbReference>
<dbReference type="FunFam" id="3.65.10.10:FF:000011">
    <property type="entry name" value="3-phosphoshikimate 1-carboxyvinyltransferase"/>
    <property type="match status" value="1"/>
</dbReference>
<evidence type="ECO:0000256" key="2">
    <source>
        <dbReference type="ARBA" id="ARBA00009948"/>
    </source>
</evidence>
<keyword evidence="3 7" id="KW-0028">Amino-acid biosynthesis</keyword>
<feature type="binding site" evidence="7">
    <location>
        <position position="127"/>
    </location>
    <ligand>
        <name>phosphoenolpyruvate</name>
        <dbReference type="ChEBI" id="CHEBI:58702"/>
    </ligand>
</feature>
<dbReference type="CDD" id="cd01556">
    <property type="entry name" value="EPSP_synthase"/>
    <property type="match status" value="1"/>
</dbReference>
<feature type="binding site" evidence="7">
    <location>
        <position position="417"/>
    </location>
    <ligand>
        <name>phosphoenolpyruvate</name>
        <dbReference type="ChEBI" id="CHEBI:58702"/>
    </ligand>
</feature>
<dbReference type="PIRSF" id="PIRSF000505">
    <property type="entry name" value="EPSPS"/>
    <property type="match status" value="1"/>
</dbReference>
<feature type="binding site" evidence="7">
    <location>
        <position position="376"/>
    </location>
    <ligand>
        <name>phosphoenolpyruvate</name>
        <dbReference type="ChEBI" id="CHEBI:58702"/>
    </ligand>
</feature>
<dbReference type="NCBIfam" id="TIGR01356">
    <property type="entry name" value="aroA"/>
    <property type="match status" value="1"/>
</dbReference>
<feature type="binding site" evidence="7">
    <location>
        <position position="442"/>
    </location>
    <ligand>
        <name>phosphoenolpyruvate</name>
        <dbReference type="ChEBI" id="CHEBI:58702"/>
    </ligand>
</feature>
<dbReference type="InterPro" id="IPR013792">
    <property type="entry name" value="RNA3'P_cycl/enolpyr_Trfase_a/b"/>
</dbReference>
<feature type="binding site" evidence="7">
    <location>
        <position position="58"/>
    </location>
    <ligand>
        <name>phosphoenolpyruvate</name>
        <dbReference type="ChEBI" id="CHEBI:58702"/>
    </ligand>
</feature>
<evidence type="ECO:0000256" key="5">
    <source>
        <dbReference type="ARBA" id="ARBA00023141"/>
    </source>
</evidence>
<feature type="binding site" evidence="7">
    <location>
        <position position="155"/>
    </location>
    <ligand>
        <name>phosphoenolpyruvate</name>
        <dbReference type="ChEBI" id="CHEBI:58702"/>
    </ligand>
</feature>
<evidence type="ECO:0000313" key="10">
    <source>
        <dbReference type="EMBL" id="TDT33673.1"/>
    </source>
</evidence>
<evidence type="ECO:0000256" key="3">
    <source>
        <dbReference type="ARBA" id="ARBA00022605"/>
    </source>
</evidence>
<keyword evidence="7" id="KW-0963">Cytoplasm</keyword>
<feature type="binding site" evidence="7">
    <location>
        <position position="230"/>
    </location>
    <ligand>
        <name>3-phosphoshikimate</name>
        <dbReference type="ChEBI" id="CHEBI:145989"/>
    </ligand>
</feature>
<reference evidence="10 11" key="1">
    <citation type="submission" date="2019-03" db="EMBL/GenBank/DDBJ databases">
        <title>Genomic Encyclopedia of Archaeal and Bacterial Type Strains, Phase II (KMG-II): from individual species to whole genera.</title>
        <authorList>
            <person name="Goeker M."/>
        </authorList>
    </citation>
    <scope>NUCLEOTIDE SEQUENCE [LARGE SCALE GENOMIC DNA]</scope>
    <source>
        <strain evidence="10 11">DSM 24323</strain>
    </source>
</reference>
<accession>A0A4R7JAS7</accession>
<feature type="domain" description="Enolpyruvate transferase" evidence="9">
    <location>
        <begin position="45"/>
        <end position="448"/>
    </location>
</feature>
<dbReference type="PANTHER" id="PTHR21090">
    <property type="entry name" value="AROM/DEHYDROQUINATE SYNTHASE"/>
    <property type="match status" value="1"/>
</dbReference>
<evidence type="ECO:0000313" key="11">
    <source>
        <dbReference type="Proteomes" id="UP000295371"/>
    </source>
</evidence>
<feature type="active site" description="Proton acceptor" evidence="7">
    <location>
        <position position="345"/>
    </location>
</feature>
<dbReference type="RefSeq" id="WP_243831768.1">
    <property type="nucleotide sequence ID" value="NZ_CP171129.1"/>
</dbReference>
<comment type="subcellular location">
    <subcellularLocation>
        <location evidence="7">Cytoplasm</location>
    </subcellularLocation>
</comment>
<evidence type="ECO:0000256" key="1">
    <source>
        <dbReference type="ARBA" id="ARBA00004811"/>
    </source>
</evidence>
<dbReference type="UniPathway" id="UPA00053">
    <property type="reaction ID" value="UER00089"/>
</dbReference>
<feature type="compositionally biased region" description="Low complexity" evidence="8">
    <location>
        <begin position="21"/>
        <end position="39"/>
    </location>
</feature>
<comment type="similarity">
    <text evidence="2 7">Belongs to the EPSP synthase family.</text>
</comment>
<dbReference type="GO" id="GO:0003866">
    <property type="term" value="F:3-phosphoshikimate 1-carboxyvinyltransferase activity"/>
    <property type="evidence" value="ECO:0007669"/>
    <property type="project" value="UniProtKB-UniRule"/>
</dbReference>
<protein>
    <recommendedName>
        <fullName evidence="7">3-phosphoshikimate 1-carboxyvinyltransferase</fullName>
        <ecNumber evidence="7">2.5.1.19</ecNumber>
    </recommendedName>
    <alternativeName>
        <fullName evidence="7">5-enolpyruvylshikimate-3-phosphate synthase</fullName>
        <shortName evidence="7">EPSP synthase</shortName>
        <shortName evidence="7">EPSPS</shortName>
    </alternativeName>
</protein>
<evidence type="ECO:0000256" key="4">
    <source>
        <dbReference type="ARBA" id="ARBA00022679"/>
    </source>
</evidence>
<comment type="subunit">
    <text evidence="7">Monomer.</text>
</comment>
<dbReference type="EMBL" id="SOAW01000001">
    <property type="protein sequence ID" value="TDT33673.1"/>
    <property type="molecule type" value="Genomic_DNA"/>
</dbReference>
<evidence type="ECO:0000259" key="9">
    <source>
        <dbReference type="Pfam" id="PF00275"/>
    </source>
</evidence>
<dbReference type="HAMAP" id="MF_00210">
    <property type="entry name" value="EPSP_synth"/>
    <property type="match status" value="1"/>
</dbReference>
<dbReference type="EC" id="2.5.1.19" evidence="7"/>
<dbReference type="InterPro" id="IPR023193">
    <property type="entry name" value="EPSP_synthase_CS"/>
</dbReference>
<feature type="region of interest" description="Disordered" evidence="8">
    <location>
        <begin position="1"/>
        <end position="39"/>
    </location>
</feature>
<dbReference type="GO" id="GO:0005737">
    <property type="term" value="C:cytoplasm"/>
    <property type="evidence" value="ECO:0007669"/>
    <property type="project" value="UniProtKB-SubCell"/>
</dbReference>
<feature type="binding site" evidence="7">
    <location>
        <position position="59"/>
    </location>
    <ligand>
        <name>3-phosphoshikimate</name>
        <dbReference type="ChEBI" id="CHEBI:145989"/>
    </ligand>
</feature>
<dbReference type="Proteomes" id="UP000295371">
    <property type="component" value="Unassembled WGS sequence"/>
</dbReference>
<dbReference type="GO" id="GO:0009423">
    <property type="term" value="P:chorismate biosynthetic process"/>
    <property type="evidence" value="ECO:0007669"/>
    <property type="project" value="UniProtKB-UniRule"/>
</dbReference>
<dbReference type="PANTHER" id="PTHR21090:SF5">
    <property type="entry name" value="PENTAFUNCTIONAL AROM POLYPEPTIDE"/>
    <property type="match status" value="1"/>
</dbReference>
<dbReference type="AlphaFoldDB" id="A0A4R7JAS7"/>
<evidence type="ECO:0000256" key="8">
    <source>
        <dbReference type="SAM" id="MobiDB-lite"/>
    </source>
</evidence>
<dbReference type="GO" id="GO:0008652">
    <property type="term" value="P:amino acid biosynthetic process"/>
    <property type="evidence" value="ECO:0007669"/>
    <property type="project" value="UniProtKB-KW"/>
</dbReference>
<gene>
    <name evidence="7" type="primary">aroA</name>
    <name evidence="10" type="ORF">CLV29_1298</name>
</gene>
<comment type="function">
    <text evidence="7">Catalyzes the transfer of the enolpyruvyl moiety of phosphoenolpyruvate (PEP) to the 5-hydroxyl of shikimate-3-phosphate (S3P) to produce enolpyruvyl shikimate-3-phosphate and inorganic phosphate.</text>
</comment>
<keyword evidence="11" id="KW-1185">Reference proteome</keyword>
<dbReference type="SUPFAM" id="SSF55205">
    <property type="entry name" value="EPT/RTPC-like"/>
    <property type="match status" value="1"/>
</dbReference>
<comment type="caution">
    <text evidence="10">The sequence shown here is derived from an EMBL/GenBank/DDBJ whole genome shotgun (WGS) entry which is preliminary data.</text>
</comment>
<feature type="binding site" evidence="7">
    <location>
        <position position="58"/>
    </location>
    <ligand>
        <name>3-phosphoshikimate</name>
        <dbReference type="ChEBI" id="CHEBI:145989"/>
    </ligand>
</feature>
<feature type="binding site" evidence="7">
    <location>
        <position position="345"/>
    </location>
    <ligand>
        <name>3-phosphoshikimate</name>
        <dbReference type="ChEBI" id="CHEBI:145989"/>
    </ligand>
</feature>
<sequence>MSYNPRADDLSTPQSPSAFDPSSTAPAAGSAPRRAAAGWSAPRVTGRLHAVVSVPGSKSETNRALVIAALADGPSRIRGGLDARDTQLMRDALRELGVDITETVDGWQVQPPEQLAGDAVIDCGLAGTVMRFVPPVAAVASGQFRFDGDPAARDRPLEPLLLALADLGAGVSEQATGLPFDLTGRPDLPGGPVLIDAGSSSQYVSGLLLAGARYQRGVDIRHIGEGPVPSQPHLDMTIAMLREHGVRVDTAEENRWVVWPGTIEAGNTVIEPDLTNAAAFAAAAAIAGGQVTITDWPTETRQAGDRIRQVLTDFGALVELDGRGLTVTGGGTLTAIEVDLRDAAELTPVVAALGAVADGTTVITGVGHIRGHETDRLAALEAEINDLGGKVSQTEDGLRIEGTDLHGGTFGSYADHRLAHTGALLGLVVPEVVIDDIDCTSKTMPAFPVDWRTMVEESNRLS</sequence>